<sequence>MNNPSLCIDVSKSSSYASAYLSYNKIYSEPIEFTHTPNGIRDVTKLLLELENISGKKPDVVLEATGNYSKSITQQFQHLGYNVIILNPLQTSIQKRKNMRKIKTDPIDTYRIAQVYYMNDFNHHVPLNEVVSEIRNLSRQWDGINTQYAETQVRFRCIIDQVFPKLDTVFYEIACPTALSLISSFPTPKDILSADKEAIINILRLSRHSFDWCEQKYNALLTAAEESLTYDAAQQSNIIALKSYITLLRTFQQILADIRTQIIKWSKLSPELSLLLSIPGVGEITAATILG</sequence>
<dbReference type="InterPro" id="IPR002525">
    <property type="entry name" value="Transp_IS110-like_N"/>
</dbReference>
<dbReference type="EMBL" id="JAESWC010000013">
    <property type="protein sequence ID" value="MBL4937239.1"/>
    <property type="molecule type" value="Genomic_DNA"/>
</dbReference>
<organism evidence="2 3">
    <name type="scientific">Clostridium rhizosphaerae</name>
    <dbReference type="NCBI Taxonomy" id="2803861"/>
    <lineage>
        <taxon>Bacteria</taxon>
        <taxon>Bacillati</taxon>
        <taxon>Bacillota</taxon>
        <taxon>Clostridia</taxon>
        <taxon>Eubacteriales</taxon>
        <taxon>Clostridiaceae</taxon>
        <taxon>Clostridium</taxon>
    </lineage>
</organism>
<evidence type="ECO:0000259" key="1">
    <source>
        <dbReference type="Pfam" id="PF01548"/>
    </source>
</evidence>
<dbReference type="PANTHER" id="PTHR33055">
    <property type="entry name" value="TRANSPOSASE FOR INSERTION SEQUENCE ELEMENT IS1111A"/>
    <property type="match status" value="1"/>
</dbReference>
<evidence type="ECO:0000313" key="3">
    <source>
        <dbReference type="Proteomes" id="UP000632377"/>
    </source>
</evidence>
<gene>
    <name evidence="2" type="ORF">JK636_16040</name>
</gene>
<protein>
    <submittedName>
        <fullName evidence="2">Transposase</fullName>
    </submittedName>
</protein>
<reference evidence="2 3" key="1">
    <citation type="submission" date="2021-01" db="EMBL/GenBank/DDBJ databases">
        <title>Genome public.</title>
        <authorList>
            <person name="Liu C."/>
            <person name="Sun Q."/>
        </authorList>
    </citation>
    <scope>NUCLEOTIDE SEQUENCE [LARGE SCALE GENOMIC DNA]</scope>
    <source>
        <strain evidence="2 3">YIM B02515</strain>
    </source>
</reference>
<comment type="caution">
    <text evidence="2">The sequence shown here is derived from an EMBL/GenBank/DDBJ whole genome shotgun (WGS) entry which is preliminary data.</text>
</comment>
<proteinExistence type="predicted"/>
<accession>A0ABS1TD09</accession>
<feature type="domain" description="Transposase IS110-like N-terminal" evidence="1">
    <location>
        <begin position="8"/>
        <end position="164"/>
    </location>
</feature>
<dbReference type="RefSeq" id="WP_202749993.1">
    <property type="nucleotide sequence ID" value="NZ_JAESWC010000013.1"/>
</dbReference>
<dbReference type="PANTHER" id="PTHR33055:SF3">
    <property type="entry name" value="PUTATIVE TRANSPOSASE FOR IS117-RELATED"/>
    <property type="match status" value="1"/>
</dbReference>
<name>A0ABS1TD09_9CLOT</name>
<keyword evidence="3" id="KW-1185">Reference proteome</keyword>
<feature type="non-terminal residue" evidence="2">
    <location>
        <position position="291"/>
    </location>
</feature>
<evidence type="ECO:0000313" key="2">
    <source>
        <dbReference type="EMBL" id="MBL4937239.1"/>
    </source>
</evidence>
<dbReference type="Proteomes" id="UP000632377">
    <property type="component" value="Unassembled WGS sequence"/>
</dbReference>
<dbReference type="InterPro" id="IPR047650">
    <property type="entry name" value="Transpos_IS110"/>
</dbReference>
<dbReference type="Pfam" id="PF01548">
    <property type="entry name" value="DEDD_Tnp_IS110"/>
    <property type="match status" value="1"/>
</dbReference>